<evidence type="ECO:0000256" key="4">
    <source>
        <dbReference type="ARBA" id="ARBA00047678"/>
    </source>
</evidence>
<comment type="cofactor">
    <cofactor evidence="1">
        <name>FMN</name>
        <dbReference type="ChEBI" id="CHEBI:58210"/>
    </cofactor>
</comment>
<reference evidence="7 8" key="1">
    <citation type="journal article" date="2021" name="Nat. Plants">
        <title>The Taxus genome provides insights into paclitaxel biosynthesis.</title>
        <authorList>
            <person name="Xiong X."/>
            <person name="Gou J."/>
            <person name="Liao Q."/>
            <person name="Li Y."/>
            <person name="Zhou Q."/>
            <person name="Bi G."/>
            <person name="Li C."/>
            <person name="Du R."/>
            <person name="Wang X."/>
            <person name="Sun T."/>
            <person name="Guo L."/>
            <person name="Liang H."/>
            <person name="Lu P."/>
            <person name="Wu Y."/>
            <person name="Zhang Z."/>
            <person name="Ro D.K."/>
            <person name="Shang Y."/>
            <person name="Huang S."/>
            <person name="Yan J."/>
        </authorList>
    </citation>
    <scope>NUCLEOTIDE SEQUENCE [LARGE SCALE GENOMIC DNA]</scope>
    <source>
        <strain evidence="7">Ta-2019</strain>
    </source>
</reference>
<dbReference type="InterPro" id="IPR008254">
    <property type="entry name" value="Flavodoxin/NO_synth"/>
</dbReference>
<comment type="catalytic activity">
    <reaction evidence="5">
        <text>a quinone + NADPH + H(+) = a quinol + NADP(+)</text>
        <dbReference type="Rhea" id="RHEA:46164"/>
        <dbReference type="ChEBI" id="CHEBI:15378"/>
        <dbReference type="ChEBI" id="CHEBI:24646"/>
        <dbReference type="ChEBI" id="CHEBI:57783"/>
        <dbReference type="ChEBI" id="CHEBI:58349"/>
        <dbReference type="ChEBI" id="CHEBI:132124"/>
        <dbReference type="EC" id="1.6.5.2"/>
    </reaction>
</comment>
<dbReference type="InterPro" id="IPR010089">
    <property type="entry name" value="Flavoprotein_WrbA-like"/>
</dbReference>
<keyword evidence="8" id="KW-1185">Reference proteome</keyword>
<organism evidence="7 8">
    <name type="scientific">Taxus chinensis</name>
    <name type="common">Chinese yew</name>
    <name type="synonym">Taxus wallichiana var. chinensis</name>
    <dbReference type="NCBI Taxonomy" id="29808"/>
    <lineage>
        <taxon>Eukaryota</taxon>
        <taxon>Viridiplantae</taxon>
        <taxon>Streptophyta</taxon>
        <taxon>Embryophyta</taxon>
        <taxon>Tracheophyta</taxon>
        <taxon>Spermatophyta</taxon>
        <taxon>Pinopsida</taxon>
        <taxon>Pinidae</taxon>
        <taxon>Conifers II</taxon>
        <taxon>Cupressales</taxon>
        <taxon>Taxaceae</taxon>
        <taxon>Taxus</taxon>
    </lineage>
</organism>
<dbReference type="GO" id="GO:0010181">
    <property type="term" value="F:FMN binding"/>
    <property type="evidence" value="ECO:0007669"/>
    <property type="project" value="InterPro"/>
</dbReference>
<feature type="domain" description="Flavodoxin-like" evidence="6">
    <location>
        <begin position="65"/>
        <end position="217"/>
    </location>
</feature>
<dbReference type="Pfam" id="PF03358">
    <property type="entry name" value="FMN_red"/>
    <property type="match status" value="1"/>
</dbReference>
<dbReference type="GO" id="GO:0003955">
    <property type="term" value="F:NAD(P)H dehydrogenase (quinone) activity"/>
    <property type="evidence" value="ECO:0007669"/>
    <property type="project" value="UniProtKB-EC"/>
</dbReference>
<dbReference type="EMBL" id="JAHRHJ020000002">
    <property type="protein sequence ID" value="KAH9326851.1"/>
    <property type="molecule type" value="Genomic_DNA"/>
</dbReference>
<sequence>MIGHASAKHYATVLNMKLSENLECGDPEQETFRPLTAFLPENSLSCIMDCGRLKSLNILLLFVPLLRRYYSMYGHVEKLAEEIKKGADFVEGVEATLWQVPETLSEEVLMKMNVPPRSEVPIIEPKQLADADALIFGFPTRYGMMAAQFKAFLDATGGLWRSQQLAGKPAGIFYSTGSQGGGQETTPLTAITQLVHHGLIYVPIGYTFGAGMFEMDQ</sequence>
<dbReference type="InterPro" id="IPR029039">
    <property type="entry name" value="Flavoprotein-like_sf"/>
</dbReference>
<dbReference type="OMA" id="GMFELEQ"/>
<evidence type="ECO:0000259" key="6">
    <source>
        <dbReference type="PROSITE" id="PS50902"/>
    </source>
</evidence>
<dbReference type="NCBIfam" id="NF002999">
    <property type="entry name" value="PRK03767.1"/>
    <property type="match status" value="1"/>
</dbReference>
<evidence type="ECO:0000256" key="3">
    <source>
        <dbReference type="ARBA" id="ARBA00012648"/>
    </source>
</evidence>
<evidence type="ECO:0000313" key="7">
    <source>
        <dbReference type="EMBL" id="KAH9326851.1"/>
    </source>
</evidence>
<comment type="catalytic activity">
    <reaction evidence="4">
        <text>a quinone + NADH + H(+) = a quinol + NAD(+)</text>
        <dbReference type="Rhea" id="RHEA:46160"/>
        <dbReference type="ChEBI" id="CHEBI:15378"/>
        <dbReference type="ChEBI" id="CHEBI:24646"/>
        <dbReference type="ChEBI" id="CHEBI:57540"/>
        <dbReference type="ChEBI" id="CHEBI:57945"/>
        <dbReference type="ChEBI" id="CHEBI:132124"/>
        <dbReference type="EC" id="1.6.5.2"/>
    </reaction>
</comment>
<proteinExistence type="inferred from homology"/>
<dbReference type="InterPro" id="IPR005025">
    <property type="entry name" value="FMN_Rdtase-like_dom"/>
</dbReference>
<evidence type="ECO:0000256" key="1">
    <source>
        <dbReference type="ARBA" id="ARBA00001917"/>
    </source>
</evidence>
<evidence type="ECO:0000256" key="2">
    <source>
        <dbReference type="ARBA" id="ARBA00006961"/>
    </source>
</evidence>
<gene>
    <name evidence="7" type="ORF">KI387_007029</name>
</gene>
<comment type="caution">
    <text evidence="7">The sequence shown here is derived from an EMBL/GenBank/DDBJ whole genome shotgun (WGS) entry which is preliminary data.</text>
</comment>
<feature type="non-terminal residue" evidence="7">
    <location>
        <position position="1"/>
    </location>
</feature>
<dbReference type="GO" id="GO:0016020">
    <property type="term" value="C:membrane"/>
    <property type="evidence" value="ECO:0007669"/>
    <property type="project" value="TreeGrafter"/>
</dbReference>
<dbReference type="PROSITE" id="PS50902">
    <property type="entry name" value="FLAVODOXIN_LIKE"/>
    <property type="match status" value="1"/>
</dbReference>
<comment type="similarity">
    <text evidence="2">Belongs to the WrbA family.</text>
</comment>
<dbReference type="Proteomes" id="UP000824469">
    <property type="component" value="Unassembled WGS sequence"/>
</dbReference>
<evidence type="ECO:0000313" key="8">
    <source>
        <dbReference type="Proteomes" id="UP000824469"/>
    </source>
</evidence>
<accession>A0AA38GQC8</accession>
<evidence type="ECO:0000256" key="5">
    <source>
        <dbReference type="ARBA" id="ARBA00048983"/>
    </source>
</evidence>
<dbReference type="FunFam" id="3.40.50.360:FF:000001">
    <property type="entry name" value="NAD(P)H dehydrogenase (Quinone) FQR1-like"/>
    <property type="match status" value="1"/>
</dbReference>
<protein>
    <recommendedName>
        <fullName evidence="3">NAD(P)H dehydrogenase (quinone)</fullName>
        <ecNumber evidence="3">1.6.5.2</ecNumber>
    </recommendedName>
</protein>
<dbReference type="SUPFAM" id="SSF52218">
    <property type="entry name" value="Flavoproteins"/>
    <property type="match status" value="1"/>
</dbReference>
<dbReference type="Gene3D" id="3.40.50.360">
    <property type="match status" value="1"/>
</dbReference>
<dbReference type="AlphaFoldDB" id="A0AA38GQC8"/>
<dbReference type="PANTHER" id="PTHR30546:SF23">
    <property type="entry name" value="FLAVOPROTEIN-LIKE PROTEIN YCP4-RELATED"/>
    <property type="match status" value="1"/>
</dbReference>
<dbReference type="NCBIfam" id="TIGR01755">
    <property type="entry name" value="flav_wrbA"/>
    <property type="match status" value="1"/>
</dbReference>
<name>A0AA38GQC8_TAXCH</name>
<dbReference type="EC" id="1.6.5.2" evidence="3"/>
<dbReference type="PANTHER" id="PTHR30546">
    <property type="entry name" value="FLAVODOXIN-RELATED PROTEIN WRBA-RELATED"/>
    <property type="match status" value="1"/>
</dbReference>